<proteinExistence type="predicted"/>
<sequence length="248" mass="27404">MEQLVNFHTQNGVLEIQFNRADKKNALTNAMYQAVQTAMEQAKSDDNIRVILFTSTGDFFTAGNDLVDFLNKAENDDAKLNALDFVQFLGDYPKPIVAAVTGSGVGIGLTLLLHCDLVYIVESAKLLAPFVDLSLVPEAGSTLLLTQKIGYQRAFEVFVMGEKITGKQAVELGLANQAFASSDEVLSTARQKAEILAKKSVPSVRQTKDLMRNATEILARIQQENIHFSNRLQTDEVKAILRKFVHKQ</sequence>
<evidence type="ECO:0000256" key="1">
    <source>
        <dbReference type="ARBA" id="ARBA00004275"/>
    </source>
</evidence>
<dbReference type="Gene3D" id="3.90.226.10">
    <property type="entry name" value="2-enoyl-CoA Hydratase, Chain A, domain 1"/>
    <property type="match status" value="1"/>
</dbReference>
<comment type="caution">
    <text evidence="4">The sequence shown here is derived from an EMBL/GenBank/DDBJ whole genome shotgun (WGS) entry which is preliminary data.</text>
</comment>
<accession>A0A2I1RHT5</accession>
<comment type="subcellular location">
    <subcellularLocation>
        <location evidence="1">Peroxisome</location>
    </subcellularLocation>
</comment>
<dbReference type="CDD" id="cd06558">
    <property type="entry name" value="crotonase-like"/>
    <property type="match status" value="1"/>
</dbReference>
<evidence type="ECO:0000313" key="5">
    <source>
        <dbReference type="Proteomes" id="UP000234914"/>
    </source>
</evidence>
<evidence type="ECO:0000256" key="3">
    <source>
        <dbReference type="ARBA" id="ARBA00023235"/>
    </source>
</evidence>
<keyword evidence="2" id="KW-0576">Peroxisome</keyword>
<evidence type="ECO:0000313" key="4">
    <source>
        <dbReference type="EMBL" id="PKZ68691.1"/>
    </source>
</evidence>
<organism evidence="4 5">
    <name type="scientific">Faucicola osloensis</name>
    <name type="common">Moraxella osloensis</name>
    <dbReference type="NCBI Taxonomy" id="34062"/>
    <lineage>
        <taxon>Bacteria</taxon>
        <taxon>Pseudomonadati</taxon>
        <taxon>Pseudomonadota</taxon>
        <taxon>Gammaproteobacteria</taxon>
        <taxon>Moraxellales</taxon>
        <taxon>Moraxellaceae</taxon>
        <taxon>Faucicola</taxon>
    </lineage>
</organism>
<dbReference type="PANTHER" id="PTHR43684:SF1">
    <property type="entry name" value="ENOYL-COA DELTA ISOMERASE 2"/>
    <property type="match status" value="1"/>
</dbReference>
<keyword evidence="3" id="KW-0413">Isomerase</keyword>
<dbReference type="InterPro" id="IPR051053">
    <property type="entry name" value="ECH/Chromodomain_protein"/>
</dbReference>
<name>A0A2I1RHT5_FAUOS</name>
<dbReference type="GO" id="GO:0004165">
    <property type="term" value="F:delta(3)-delta(2)-enoyl-CoA isomerase activity"/>
    <property type="evidence" value="ECO:0007669"/>
    <property type="project" value="UniProtKB-ARBA"/>
</dbReference>
<dbReference type="InterPro" id="IPR001753">
    <property type="entry name" value="Enoyl-CoA_hydra/iso"/>
</dbReference>
<reference evidence="4 5" key="1">
    <citation type="submission" date="2017-12" db="EMBL/GenBank/DDBJ databases">
        <title>Phylogenetic diversity of female urinary microbiome.</title>
        <authorList>
            <person name="Thomas-White K."/>
            <person name="Wolfe A.J."/>
        </authorList>
    </citation>
    <scope>NUCLEOTIDE SEQUENCE [LARGE SCALE GENOMIC DNA]</scope>
    <source>
        <strain evidence="4 5">UMB0416</strain>
    </source>
</reference>
<protein>
    <submittedName>
        <fullName evidence="4">Enoyl-CoA hydratase</fullName>
    </submittedName>
</protein>
<dbReference type="AlphaFoldDB" id="A0A2I1RHT5"/>
<evidence type="ECO:0000256" key="2">
    <source>
        <dbReference type="ARBA" id="ARBA00023140"/>
    </source>
</evidence>
<dbReference type="InterPro" id="IPR029045">
    <property type="entry name" value="ClpP/crotonase-like_dom_sf"/>
</dbReference>
<dbReference type="Pfam" id="PF00378">
    <property type="entry name" value="ECH_1"/>
    <property type="match status" value="1"/>
</dbReference>
<gene>
    <name evidence="4" type="ORF">CYJ96_07415</name>
</gene>
<dbReference type="SUPFAM" id="SSF52096">
    <property type="entry name" value="ClpP/crotonase"/>
    <property type="match status" value="1"/>
</dbReference>
<dbReference type="PANTHER" id="PTHR43684">
    <property type="match status" value="1"/>
</dbReference>
<dbReference type="Proteomes" id="UP000234914">
    <property type="component" value="Unassembled WGS sequence"/>
</dbReference>
<dbReference type="EMBL" id="PKJS01000008">
    <property type="protein sequence ID" value="PKZ68691.1"/>
    <property type="molecule type" value="Genomic_DNA"/>
</dbReference>
<dbReference type="RefSeq" id="WP_101964514.1">
    <property type="nucleotide sequence ID" value="NZ_PKJS01000008.1"/>
</dbReference>